<name>H2Y2I4_CIOIN</name>
<dbReference type="AlphaFoldDB" id="H2Y2I4"/>
<keyword evidence="2" id="KW-1185">Reference proteome</keyword>
<reference evidence="2" key="1">
    <citation type="journal article" date="2002" name="Science">
        <title>The draft genome of Ciona intestinalis: insights into chordate and vertebrate origins.</title>
        <authorList>
            <person name="Dehal P."/>
            <person name="Satou Y."/>
            <person name="Campbell R.K."/>
            <person name="Chapman J."/>
            <person name="Degnan B."/>
            <person name="De Tomaso A."/>
            <person name="Davidson B."/>
            <person name="Di Gregorio A."/>
            <person name="Gelpke M."/>
            <person name="Goodstein D.M."/>
            <person name="Harafuji N."/>
            <person name="Hastings K.E."/>
            <person name="Ho I."/>
            <person name="Hotta K."/>
            <person name="Huang W."/>
            <person name="Kawashima T."/>
            <person name="Lemaire P."/>
            <person name="Martinez D."/>
            <person name="Meinertzhagen I.A."/>
            <person name="Necula S."/>
            <person name="Nonaka M."/>
            <person name="Putnam N."/>
            <person name="Rash S."/>
            <person name="Saiga H."/>
            <person name="Satake M."/>
            <person name="Terry A."/>
            <person name="Yamada L."/>
            <person name="Wang H.G."/>
            <person name="Awazu S."/>
            <person name="Azumi K."/>
            <person name="Boore J."/>
            <person name="Branno M."/>
            <person name="Chin-Bow S."/>
            <person name="DeSantis R."/>
            <person name="Doyle S."/>
            <person name="Francino P."/>
            <person name="Keys D.N."/>
            <person name="Haga S."/>
            <person name="Hayashi H."/>
            <person name="Hino K."/>
            <person name="Imai K.S."/>
            <person name="Inaba K."/>
            <person name="Kano S."/>
            <person name="Kobayashi K."/>
            <person name="Kobayashi M."/>
            <person name="Lee B.I."/>
            <person name="Makabe K.W."/>
            <person name="Manohar C."/>
            <person name="Matassi G."/>
            <person name="Medina M."/>
            <person name="Mochizuki Y."/>
            <person name="Mount S."/>
            <person name="Morishita T."/>
            <person name="Miura S."/>
            <person name="Nakayama A."/>
            <person name="Nishizaka S."/>
            <person name="Nomoto H."/>
            <person name="Ohta F."/>
            <person name="Oishi K."/>
            <person name="Rigoutsos I."/>
            <person name="Sano M."/>
            <person name="Sasaki A."/>
            <person name="Sasakura Y."/>
            <person name="Shoguchi E."/>
            <person name="Shin-i T."/>
            <person name="Spagnuolo A."/>
            <person name="Stainier D."/>
            <person name="Suzuki M.M."/>
            <person name="Tassy O."/>
            <person name="Takatori N."/>
            <person name="Tokuoka M."/>
            <person name="Yagi K."/>
            <person name="Yoshizaki F."/>
            <person name="Wada S."/>
            <person name="Zhang C."/>
            <person name="Hyatt P.D."/>
            <person name="Larimer F."/>
            <person name="Detter C."/>
            <person name="Doggett N."/>
            <person name="Glavina T."/>
            <person name="Hawkins T."/>
            <person name="Richardson P."/>
            <person name="Lucas S."/>
            <person name="Kohara Y."/>
            <person name="Levine M."/>
            <person name="Satoh N."/>
            <person name="Rokhsar D.S."/>
        </authorList>
    </citation>
    <scope>NUCLEOTIDE SEQUENCE [LARGE SCALE GENOMIC DNA]</scope>
</reference>
<dbReference type="Ensembl" id="ENSCINT00000030343.1">
    <property type="protein sequence ID" value="ENSCINP00000036119.1"/>
    <property type="gene ID" value="ENSCING00000020941.1"/>
</dbReference>
<dbReference type="HOGENOM" id="CLU_2941009_0_0_1"/>
<reference evidence="1" key="3">
    <citation type="submission" date="2025-08" db="UniProtKB">
        <authorList>
            <consortium name="Ensembl"/>
        </authorList>
    </citation>
    <scope>IDENTIFICATION</scope>
</reference>
<dbReference type="Proteomes" id="UP000008144">
    <property type="component" value="Chromosome 12"/>
</dbReference>
<reference evidence="1" key="2">
    <citation type="journal article" date="2008" name="Genome Biol.">
        <title>Improved genome assembly and evidence-based global gene model set for the chordate Ciona intestinalis: new insight into intron and operon populations.</title>
        <authorList>
            <person name="Satou Y."/>
            <person name="Mineta K."/>
            <person name="Ogasawara M."/>
            <person name="Sasakura Y."/>
            <person name="Shoguchi E."/>
            <person name="Ueno K."/>
            <person name="Yamada L."/>
            <person name="Matsumoto J."/>
            <person name="Wasserscheid J."/>
            <person name="Dewar K."/>
            <person name="Wiley G.B."/>
            <person name="Macmil S.L."/>
            <person name="Roe B.A."/>
            <person name="Zeller R.W."/>
            <person name="Hastings K.E."/>
            <person name="Lemaire P."/>
            <person name="Lindquist E."/>
            <person name="Endo T."/>
            <person name="Hotta K."/>
            <person name="Inaba K."/>
        </authorList>
    </citation>
    <scope>NUCLEOTIDE SEQUENCE [LARGE SCALE GENOMIC DNA]</scope>
    <source>
        <strain evidence="1">wild type</strain>
    </source>
</reference>
<organism evidence="1 2">
    <name type="scientific">Ciona intestinalis</name>
    <name type="common">Transparent sea squirt</name>
    <name type="synonym">Ascidia intestinalis</name>
    <dbReference type="NCBI Taxonomy" id="7719"/>
    <lineage>
        <taxon>Eukaryota</taxon>
        <taxon>Metazoa</taxon>
        <taxon>Chordata</taxon>
        <taxon>Tunicata</taxon>
        <taxon>Ascidiacea</taxon>
        <taxon>Phlebobranchia</taxon>
        <taxon>Cionidae</taxon>
        <taxon>Ciona</taxon>
    </lineage>
</organism>
<sequence>MDLKTKHPFSKSPTAITVTATALSSETRKFARFLGLPPLAACITKFRLHFSKSITANYSL</sequence>
<reference evidence="1" key="4">
    <citation type="submission" date="2025-09" db="UniProtKB">
        <authorList>
            <consortium name="Ensembl"/>
        </authorList>
    </citation>
    <scope>IDENTIFICATION</scope>
</reference>
<accession>H2Y2I4</accession>
<protein>
    <submittedName>
        <fullName evidence="1">Uncharacterized protein</fullName>
    </submittedName>
</protein>
<dbReference type="InParanoid" id="H2Y2I4"/>
<evidence type="ECO:0000313" key="2">
    <source>
        <dbReference type="Proteomes" id="UP000008144"/>
    </source>
</evidence>
<proteinExistence type="predicted"/>
<dbReference type="EMBL" id="EAAA01000961">
    <property type="status" value="NOT_ANNOTATED_CDS"/>
    <property type="molecule type" value="Genomic_DNA"/>
</dbReference>
<evidence type="ECO:0000313" key="1">
    <source>
        <dbReference type="Ensembl" id="ENSCINP00000036119.1"/>
    </source>
</evidence>